<accession>A0A2D0MXR2</accession>
<evidence type="ECO:0000313" key="2">
    <source>
        <dbReference type="Proteomes" id="UP000223913"/>
    </source>
</evidence>
<protein>
    <recommendedName>
        <fullName evidence="3">DNA-binding protein</fullName>
    </recommendedName>
</protein>
<organism evidence="1 2">
    <name type="scientific">Flavilitoribacter nigricans (strain ATCC 23147 / DSM 23189 / NBRC 102662 / NCIMB 1420 / SS-2)</name>
    <name type="common">Lewinella nigricans</name>
    <dbReference type="NCBI Taxonomy" id="1122177"/>
    <lineage>
        <taxon>Bacteria</taxon>
        <taxon>Pseudomonadati</taxon>
        <taxon>Bacteroidota</taxon>
        <taxon>Saprospiria</taxon>
        <taxon>Saprospirales</taxon>
        <taxon>Lewinellaceae</taxon>
        <taxon>Flavilitoribacter</taxon>
    </lineage>
</organism>
<dbReference type="EMBL" id="PDUD01000069">
    <property type="protein sequence ID" value="PHN00928.1"/>
    <property type="molecule type" value="Genomic_DNA"/>
</dbReference>
<dbReference type="OrthoDB" id="1494273at2"/>
<name>A0A2D0MXR2_FLAN2</name>
<dbReference type="Proteomes" id="UP000223913">
    <property type="component" value="Unassembled WGS sequence"/>
</dbReference>
<evidence type="ECO:0008006" key="3">
    <source>
        <dbReference type="Google" id="ProtNLM"/>
    </source>
</evidence>
<evidence type="ECO:0000313" key="1">
    <source>
        <dbReference type="EMBL" id="PHN00928.1"/>
    </source>
</evidence>
<gene>
    <name evidence="1" type="ORF">CRP01_39730</name>
</gene>
<dbReference type="RefSeq" id="WP_099155667.1">
    <property type="nucleotide sequence ID" value="NZ_PDUD01000069.1"/>
</dbReference>
<sequence>MKNEIILQTISTADLEEMIRNLFRTAFQSVCEELQRVFGEDDLVSTGRACRILGVCSKVLKVLTDEGHFTVYYHLKERRYSRGELLDYRNKYRINKKRG</sequence>
<comment type="caution">
    <text evidence="1">The sequence shown here is derived from an EMBL/GenBank/DDBJ whole genome shotgun (WGS) entry which is preliminary data.</text>
</comment>
<proteinExistence type="predicted"/>
<dbReference type="AlphaFoldDB" id="A0A2D0MXR2"/>
<keyword evidence="2" id="KW-1185">Reference proteome</keyword>
<reference evidence="1 2" key="1">
    <citation type="submission" date="2017-10" db="EMBL/GenBank/DDBJ databases">
        <title>The draft genome sequence of Lewinella nigricans NBRC 102662.</title>
        <authorList>
            <person name="Wang K."/>
        </authorList>
    </citation>
    <scope>NUCLEOTIDE SEQUENCE [LARGE SCALE GENOMIC DNA]</scope>
    <source>
        <strain evidence="1 2">NBRC 102662</strain>
    </source>
</reference>